<evidence type="ECO:0000313" key="10">
    <source>
        <dbReference type="EMBL" id="KAE9077223.1"/>
    </source>
</evidence>
<proteinExistence type="predicted"/>
<feature type="region of interest" description="Disordered" evidence="7">
    <location>
        <begin position="630"/>
        <end position="651"/>
    </location>
</feature>
<dbReference type="Gene3D" id="3.30.420.10">
    <property type="entry name" value="Ribonuclease H-like superfamily/Ribonuclease H"/>
    <property type="match status" value="1"/>
</dbReference>
<feature type="domain" description="Reverse transcriptase" evidence="8">
    <location>
        <begin position="240"/>
        <end position="420"/>
    </location>
</feature>
<dbReference type="PANTHER" id="PTHR37984">
    <property type="entry name" value="PROTEIN CBG26694"/>
    <property type="match status" value="1"/>
</dbReference>
<organism evidence="10 11">
    <name type="scientific">Phytophthora fragariae</name>
    <dbReference type="NCBI Taxonomy" id="53985"/>
    <lineage>
        <taxon>Eukaryota</taxon>
        <taxon>Sar</taxon>
        <taxon>Stramenopiles</taxon>
        <taxon>Oomycota</taxon>
        <taxon>Peronosporomycetes</taxon>
        <taxon>Peronosporales</taxon>
        <taxon>Peronosporaceae</taxon>
        <taxon>Phytophthora</taxon>
    </lineage>
</organism>
<evidence type="ECO:0000256" key="7">
    <source>
        <dbReference type="SAM" id="MobiDB-lite"/>
    </source>
</evidence>
<evidence type="ECO:0000256" key="2">
    <source>
        <dbReference type="ARBA" id="ARBA00022695"/>
    </source>
</evidence>
<dbReference type="CDD" id="cd01647">
    <property type="entry name" value="RT_LTR"/>
    <property type="match status" value="1"/>
</dbReference>
<feature type="region of interest" description="Disordered" evidence="7">
    <location>
        <begin position="1149"/>
        <end position="1436"/>
    </location>
</feature>
<evidence type="ECO:0000259" key="9">
    <source>
        <dbReference type="PROSITE" id="PS50994"/>
    </source>
</evidence>
<dbReference type="PROSITE" id="PS50994">
    <property type="entry name" value="INTEGRASE"/>
    <property type="match status" value="1"/>
</dbReference>
<dbReference type="GO" id="GO:0016787">
    <property type="term" value="F:hydrolase activity"/>
    <property type="evidence" value="ECO:0007669"/>
    <property type="project" value="UniProtKB-KW"/>
</dbReference>
<feature type="region of interest" description="Disordered" evidence="7">
    <location>
        <begin position="1521"/>
        <end position="1580"/>
    </location>
</feature>
<dbReference type="FunFam" id="3.30.70.270:FF:000020">
    <property type="entry name" value="Transposon Tf2-6 polyprotein-like Protein"/>
    <property type="match status" value="1"/>
</dbReference>
<dbReference type="Gene3D" id="1.10.340.70">
    <property type="match status" value="1"/>
</dbReference>
<evidence type="ECO:0008006" key="12">
    <source>
        <dbReference type="Google" id="ProtNLM"/>
    </source>
</evidence>
<evidence type="ECO:0000256" key="5">
    <source>
        <dbReference type="ARBA" id="ARBA00022801"/>
    </source>
</evidence>
<dbReference type="Pfam" id="PF00665">
    <property type="entry name" value="rve"/>
    <property type="match status" value="1"/>
</dbReference>
<dbReference type="Pfam" id="PF17921">
    <property type="entry name" value="Integrase_H2C2"/>
    <property type="match status" value="1"/>
</dbReference>
<dbReference type="SUPFAM" id="SSF56672">
    <property type="entry name" value="DNA/RNA polymerases"/>
    <property type="match status" value="1"/>
</dbReference>
<dbReference type="InterPro" id="IPR043128">
    <property type="entry name" value="Rev_trsase/Diguanyl_cyclase"/>
</dbReference>
<dbReference type="InterPro" id="IPR012337">
    <property type="entry name" value="RNaseH-like_sf"/>
</dbReference>
<dbReference type="InterPro" id="IPR050951">
    <property type="entry name" value="Retrovirus_Pol_polyprotein"/>
</dbReference>
<dbReference type="GO" id="GO:0004519">
    <property type="term" value="F:endonuclease activity"/>
    <property type="evidence" value="ECO:0007669"/>
    <property type="project" value="UniProtKB-KW"/>
</dbReference>
<dbReference type="Pfam" id="PF00078">
    <property type="entry name" value="RVT_1"/>
    <property type="match status" value="1"/>
</dbReference>
<dbReference type="EMBL" id="QXFX01002420">
    <property type="protein sequence ID" value="KAE9077223.1"/>
    <property type="molecule type" value="Genomic_DNA"/>
</dbReference>
<dbReference type="InterPro" id="IPR001584">
    <property type="entry name" value="Integrase_cat-core"/>
</dbReference>
<dbReference type="InterPro" id="IPR043502">
    <property type="entry name" value="DNA/RNA_pol_sf"/>
</dbReference>
<dbReference type="SUPFAM" id="SSF53098">
    <property type="entry name" value="Ribonuclease H-like"/>
    <property type="match status" value="1"/>
</dbReference>
<keyword evidence="2" id="KW-0548">Nucleotidyltransferase</keyword>
<sequence>MVERQVKMDFGSRELKYLDVTGQKVILPFTCHGVSTLQQAGQERRAVVRLAKTVKLATYTRSVVQMKVDAEDGTTGVFLPKPTSKRHLLIAPTIDTVKDGKVSVVVLNVEGRREKLPAREALGTWIPTDADMQILSLNGELERDRVAKWVDALKKDVARPLQDEDKLDIGDMEAADKDLVIALLRQYAGIVVKKPGCPLLAKVNVEHHINTGNTAPIMQRRRRHAVSENLLVDKEVDDMLSNQVIEPGEGAWGFPVVIVRKKDGSVRFCIDYRSLNAVTVKDVYPLPRVDETLEALHGSQRFTSLDLHSGYWQLGVAKEDRAKTAFTTRHGLFQFLRMHFGLCNAPSTLQRLMDCVLRGLTWICCLVYLDDVVIITKGTVAQHVVELAVVLERLAEAGLSLKASKCSFATTKMEYLGHDLTPDGIQPTDRLIKAIVDFPRPEDDVQVRRFVVLAGYYRRFVPDFGTKMSPLTSLLRKGTEWSWSAPQEGDFTWAKAWLSQKPVLIYPDYRLPFKVTTDASKTGLVAVLSQDQGHGDQPVAYASKVNSPTLSNYSISELECLAVVWAVRLFRPHLYGRRFSFVTDHIALKWLMAAKEPAGRLHRWSLTLQEYDFDIQYRLGKENHVADALSRGPVPVTGERADDGDRPADDPVIGLQDVQSVTEEKVAAVNMQYAAEPMHGSTPRKQSDEIDADVDGAARSVIQAAAVRRVEAAELGVVQFTDDDIKREQDASVMVQSLLRKGAYRSQRVYRAEDGLVRVELEGGDRTILPVIYWALAFKEAHDSIWAGHLRGPPTLERLQRMYWWPRMREAVQSWVAACQDCGSRKAKPKAVVPPLRSVRTGDVCDRWAIDVAGPLPVTAGGNRYVFAAVEYTTRYAVATAVSEHTAKAIARFLMDKVVFVYGPMREIMMDGAMEFGSKATAELLELMQVKQSTPVPYRPKLLGLVERFHRTWKDIVSLYVDEGQDDWDDFLPSAMYAYNSSRHSTHGFQPNELMMGRKLRTPAELLRRSRVAHPHSTLQEYHEILLQDLSKARELAAVALQKEQARQAMYYSQRNVRNGSEFRPGQLFWLYRPARGPGITKFGHRWRGPGKIIEATGYDNYLIQMLESGQELVTHCSFLLSYYYPTHLLEKMAKEIAADLREEAVAAADLDSDDEDGTVAEIEAPSGDQNSPEAVEAAVVTSAATEPSRAATPRAATPARAEIAAAADKAAAVESTEQPKADLTSRSDVQQPARRLSPAREQRRRAERPEPATAAADQDQGRDAVPDGPRVRTKRPRAAPADPSDAIAGRTRAKIRKAPYAGVWRDGGRDESPSRAHAGPTALAAADQSSDEGQAAGRVAVERDGDEDQGGGGQRREQLVDEQLARGHRIEDDQEEGPRVGKHGAEGQQVDQDATAARHEATAAAQQPREASGEAGEAGRADSLQPATTVAPADEGDEAERIYVFAGRGRRGADSLVVRQPRLARIQPGEAVVEHRRRRYRTRTGRYVLEFEVQRLGDRPDAGVPQRLWINQQDYEKLWSEGRVRSERAEGKDSEDDESSTRVAHDGAAQMLRTTAAAEQLDGQQRGTNRGRFGSRGRE</sequence>
<keyword evidence="3" id="KW-0540">Nuclease</keyword>
<dbReference type="InterPro" id="IPR036397">
    <property type="entry name" value="RNaseH_sf"/>
</dbReference>
<protein>
    <recommendedName>
        <fullName evidence="12">Reverse transcriptase</fullName>
    </recommendedName>
</protein>
<dbReference type="GO" id="GO:0003676">
    <property type="term" value="F:nucleic acid binding"/>
    <property type="evidence" value="ECO:0007669"/>
    <property type="project" value="InterPro"/>
</dbReference>
<dbReference type="Gene3D" id="3.10.10.10">
    <property type="entry name" value="HIV Type 1 Reverse Transcriptase, subunit A, domain 1"/>
    <property type="match status" value="1"/>
</dbReference>
<evidence type="ECO:0000256" key="4">
    <source>
        <dbReference type="ARBA" id="ARBA00022759"/>
    </source>
</evidence>
<feature type="compositionally biased region" description="Low complexity" evidence="7">
    <location>
        <begin position="1279"/>
        <end position="1289"/>
    </location>
</feature>
<name>A0A6G0K5X9_9STRA</name>
<reference evidence="10 11" key="1">
    <citation type="submission" date="2018-09" db="EMBL/GenBank/DDBJ databases">
        <title>Genomic investigation of the strawberry pathogen Phytophthora fragariae indicates pathogenicity is determined by transcriptional variation in three key races.</title>
        <authorList>
            <person name="Adams T.M."/>
            <person name="Armitage A.D."/>
            <person name="Sobczyk M.K."/>
            <person name="Bates H.J."/>
            <person name="Dunwell J.M."/>
            <person name="Nellist C.F."/>
            <person name="Harrison R.J."/>
        </authorList>
    </citation>
    <scope>NUCLEOTIDE SEQUENCE [LARGE SCALE GENOMIC DNA]</scope>
    <source>
        <strain evidence="10 11">ONT-3</strain>
    </source>
</reference>
<gene>
    <name evidence="10" type="ORF">PF010_g23597</name>
</gene>
<keyword evidence="6" id="KW-0695">RNA-directed DNA polymerase</keyword>
<feature type="compositionally biased region" description="Basic and acidic residues" evidence="7">
    <location>
        <begin position="1355"/>
        <end position="1386"/>
    </location>
</feature>
<dbReference type="InterPro" id="IPR000477">
    <property type="entry name" value="RT_dom"/>
</dbReference>
<feature type="compositionally biased region" description="Basic and acidic residues" evidence="7">
    <location>
        <begin position="639"/>
        <end position="649"/>
    </location>
</feature>
<feature type="domain" description="Integrase catalytic" evidence="9">
    <location>
        <begin position="830"/>
        <end position="999"/>
    </location>
</feature>
<dbReference type="Proteomes" id="UP000488956">
    <property type="component" value="Unassembled WGS sequence"/>
</dbReference>
<dbReference type="Gene3D" id="3.30.70.270">
    <property type="match status" value="2"/>
</dbReference>
<keyword evidence="1" id="KW-0808">Transferase</keyword>
<dbReference type="PROSITE" id="PS50878">
    <property type="entry name" value="RT_POL"/>
    <property type="match status" value="1"/>
</dbReference>
<evidence type="ECO:0000313" key="11">
    <source>
        <dbReference type="Proteomes" id="UP000488956"/>
    </source>
</evidence>
<dbReference type="InterPro" id="IPR041588">
    <property type="entry name" value="Integrase_H2C2"/>
</dbReference>
<evidence type="ECO:0000256" key="3">
    <source>
        <dbReference type="ARBA" id="ARBA00022722"/>
    </source>
</evidence>
<dbReference type="CDD" id="cd09274">
    <property type="entry name" value="RNase_HI_RT_Ty3"/>
    <property type="match status" value="1"/>
</dbReference>
<keyword evidence="5" id="KW-0378">Hydrolase</keyword>
<feature type="compositionally biased region" description="Low complexity" evidence="7">
    <location>
        <begin position="1172"/>
        <end position="1217"/>
    </location>
</feature>
<dbReference type="GO" id="GO:0015074">
    <property type="term" value="P:DNA integration"/>
    <property type="evidence" value="ECO:0007669"/>
    <property type="project" value="InterPro"/>
</dbReference>
<evidence type="ECO:0000256" key="6">
    <source>
        <dbReference type="ARBA" id="ARBA00022918"/>
    </source>
</evidence>
<comment type="caution">
    <text evidence="10">The sequence shown here is derived from an EMBL/GenBank/DDBJ whole genome shotgun (WGS) entry which is preliminary data.</text>
</comment>
<evidence type="ECO:0000259" key="8">
    <source>
        <dbReference type="PROSITE" id="PS50878"/>
    </source>
</evidence>
<keyword evidence="4" id="KW-0255">Endonuclease</keyword>
<accession>A0A6G0K5X9</accession>
<dbReference type="InterPro" id="IPR041373">
    <property type="entry name" value="RT_RNaseH"/>
</dbReference>
<feature type="compositionally biased region" description="Basic and acidic residues" evidence="7">
    <location>
        <begin position="1521"/>
        <end position="1533"/>
    </location>
</feature>
<evidence type="ECO:0000256" key="1">
    <source>
        <dbReference type="ARBA" id="ARBA00022679"/>
    </source>
</evidence>
<dbReference type="Pfam" id="PF17917">
    <property type="entry name" value="RT_RNaseH"/>
    <property type="match status" value="1"/>
</dbReference>
<dbReference type="PANTHER" id="PTHR37984:SF5">
    <property type="entry name" value="PROTEIN NYNRIN-LIKE"/>
    <property type="match status" value="1"/>
</dbReference>
<dbReference type="GO" id="GO:0003964">
    <property type="term" value="F:RNA-directed DNA polymerase activity"/>
    <property type="evidence" value="ECO:0007669"/>
    <property type="project" value="UniProtKB-KW"/>
</dbReference>